<dbReference type="EMBL" id="RBAL01000004">
    <property type="protein sequence ID" value="RKN43948.1"/>
    <property type="molecule type" value="Genomic_DNA"/>
</dbReference>
<organism evidence="8 9">
    <name type="scientific">Streptomyces hoynatensis</name>
    <dbReference type="NCBI Taxonomy" id="1141874"/>
    <lineage>
        <taxon>Bacteria</taxon>
        <taxon>Bacillati</taxon>
        <taxon>Actinomycetota</taxon>
        <taxon>Actinomycetes</taxon>
        <taxon>Kitasatosporales</taxon>
        <taxon>Streptomycetaceae</taxon>
        <taxon>Streptomyces</taxon>
    </lineage>
</organism>
<proteinExistence type="inferred from homology"/>
<keyword evidence="5" id="KW-0411">Iron-sulfur</keyword>
<dbReference type="SFLD" id="SFLDS00029">
    <property type="entry name" value="Radical_SAM"/>
    <property type="match status" value="1"/>
</dbReference>
<evidence type="ECO:0000256" key="6">
    <source>
        <dbReference type="ARBA" id="ARBA00023601"/>
    </source>
</evidence>
<dbReference type="OrthoDB" id="9782387at2"/>
<comment type="caution">
    <text evidence="8">The sequence shown here is derived from an EMBL/GenBank/DDBJ whole genome shotgun (WGS) entry which is preliminary data.</text>
</comment>
<dbReference type="GO" id="GO:0016491">
    <property type="term" value="F:oxidoreductase activity"/>
    <property type="evidence" value="ECO:0007669"/>
    <property type="project" value="InterPro"/>
</dbReference>
<dbReference type="Gene3D" id="3.20.20.70">
    <property type="entry name" value="Aldolase class I"/>
    <property type="match status" value="1"/>
</dbReference>
<dbReference type="PANTHER" id="PTHR43273">
    <property type="entry name" value="ANAEROBIC SULFATASE-MATURATING ENZYME HOMOLOG ASLB-RELATED"/>
    <property type="match status" value="1"/>
</dbReference>
<gene>
    <name evidence="8" type="ORF">D7294_09690</name>
</gene>
<dbReference type="PROSITE" id="PS51918">
    <property type="entry name" value="RADICAL_SAM"/>
    <property type="match status" value="1"/>
</dbReference>
<dbReference type="Proteomes" id="UP000272474">
    <property type="component" value="Unassembled WGS sequence"/>
</dbReference>
<dbReference type="GO" id="GO:0046872">
    <property type="term" value="F:metal ion binding"/>
    <property type="evidence" value="ECO:0007669"/>
    <property type="project" value="UniProtKB-KW"/>
</dbReference>
<dbReference type="GO" id="GO:0051536">
    <property type="term" value="F:iron-sulfur cluster binding"/>
    <property type="evidence" value="ECO:0007669"/>
    <property type="project" value="UniProtKB-KW"/>
</dbReference>
<dbReference type="CDD" id="cd01335">
    <property type="entry name" value="Radical_SAM"/>
    <property type="match status" value="1"/>
</dbReference>
<feature type="domain" description="Radical SAM core" evidence="7">
    <location>
        <begin position="89"/>
        <end position="324"/>
    </location>
</feature>
<evidence type="ECO:0000256" key="3">
    <source>
        <dbReference type="ARBA" id="ARBA00022723"/>
    </source>
</evidence>
<accession>A0A3A9Z6Q5</accession>
<keyword evidence="9" id="KW-1185">Reference proteome</keyword>
<dbReference type="UniPathway" id="UPA00782"/>
<dbReference type="InterPro" id="IPR058240">
    <property type="entry name" value="rSAM_sf"/>
</dbReference>
<dbReference type="SUPFAM" id="SSF102114">
    <property type="entry name" value="Radical SAM enzymes"/>
    <property type="match status" value="1"/>
</dbReference>
<dbReference type="AlphaFoldDB" id="A0A3A9Z6Q5"/>
<keyword evidence="4" id="KW-0408">Iron</keyword>
<evidence type="ECO:0000313" key="9">
    <source>
        <dbReference type="Proteomes" id="UP000272474"/>
    </source>
</evidence>
<evidence type="ECO:0000313" key="8">
    <source>
        <dbReference type="EMBL" id="RKN43948.1"/>
    </source>
</evidence>
<evidence type="ECO:0000256" key="5">
    <source>
        <dbReference type="ARBA" id="ARBA00023014"/>
    </source>
</evidence>
<protein>
    <submittedName>
        <fullName evidence="8">Radical SAM protein</fullName>
    </submittedName>
</protein>
<dbReference type="InterPro" id="IPR013785">
    <property type="entry name" value="Aldolase_TIM"/>
</dbReference>
<dbReference type="NCBIfam" id="TIGR04085">
    <property type="entry name" value="rSAM_more_4Fe4S"/>
    <property type="match status" value="1"/>
</dbReference>
<evidence type="ECO:0000256" key="1">
    <source>
        <dbReference type="ARBA" id="ARBA00001966"/>
    </source>
</evidence>
<reference evidence="8 9" key="1">
    <citation type="journal article" date="2014" name="Int. J. Syst. Evol. Microbiol.">
        <title>Streptomyces hoynatensis sp. nov., isolated from deep marine sediment.</title>
        <authorList>
            <person name="Veyisoglu A."/>
            <person name="Sahin N."/>
        </authorList>
    </citation>
    <scope>NUCLEOTIDE SEQUENCE [LARGE SCALE GENOMIC DNA]</scope>
    <source>
        <strain evidence="8 9">KCTC 29097</strain>
    </source>
</reference>
<dbReference type="Pfam" id="PF04055">
    <property type="entry name" value="Radical_SAM"/>
    <property type="match status" value="1"/>
</dbReference>
<name>A0A3A9Z6Q5_9ACTN</name>
<dbReference type="InterPro" id="IPR023885">
    <property type="entry name" value="4Fe4S-binding_SPASM_dom"/>
</dbReference>
<evidence type="ECO:0000256" key="4">
    <source>
        <dbReference type="ARBA" id="ARBA00023004"/>
    </source>
</evidence>
<keyword evidence="2" id="KW-0949">S-adenosyl-L-methionine</keyword>
<sequence length="450" mass="49055">MSWVRSRYLLLGEREYRDGAGRRVRMAYSTRQARLFALDAETAARLAGGELGGLGEERLRELAARQAVVDEAEDELAAVLGAYREGSDAAGSRAVTVMPTSYCNMACGYCGQEHFKAPVDRARVDRVAARVEALLADPATEEVVVTWFGGEPLLALRVVREMTGRFLAAAAQHGTRYRARLVTNGSLLTDRTLRELHHELRVEALEVTLDGPQEVHDRRRLKRNGRGSFHRTVGVLARAVREGTVPGLRVGIRINVDEENEEHVPDLLADLACFGLASPQVEVHPMPVHSWGNDVSAVEIGARRYAEREAGWLRLARALGLGFPTMPNVVKRTTCVATSTRREILDPAGRVYSCSEHPLVPGAAREGVVATVDQLTGAAPRPRGEFDDWYEQVGDGSQQCGRCPLLPVCGGGCPKLWRAGHMPCPSVRFNWAERMDAAAADLGLVPVGAG</sequence>
<dbReference type="PANTHER" id="PTHR43273:SF3">
    <property type="entry name" value="ANAEROBIC SULFATASE-MATURATING ENZYME HOMOLOG ASLB-RELATED"/>
    <property type="match status" value="1"/>
</dbReference>
<evidence type="ECO:0000259" key="7">
    <source>
        <dbReference type="PROSITE" id="PS51918"/>
    </source>
</evidence>
<comment type="similarity">
    <text evidence="6">Belongs to the radical SAM superfamily. Anaerobic sulfatase-maturating enzyme family.</text>
</comment>
<dbReference type="RefSeq" id="WP_120677645.1">
    <property type="nucleotide sequence ID" value="NZ_RBAL01000004.1"/>
</dbReference>
<comment type="cofactor">
    <cofactor evidence="1">
        <name>[4Fe-4S] cluster</name>
        <dbReference type="ChEBI" id="CHEBI:49883"/>
    </cofactor>
</comment>
<evidence type="ECO:0000256" key="2">
    <source>
        <dbReference type="ARBA" id="ARBA00022691"/>
    </source>
</evidence>
<dbReference type="InterPro" id="IPR007197">
    <property type="entry name" value="rSAM"/>
</dbReference>
<dbReference type="SFLD" id="SFLDG01067">
    <property type="entry name" value="SPASM/twitch_domain_containing"/>
    <property type="match status" value="1"/>
</dbReference>
<dbReference type="InterPro" id="IPR023867">
    <property type="entry name" value="Sulphatase_maturase_rSAM"/>
</dbReference>
<keyword evidence="3" id="KW-0479">Metal-binding</keyword>